<organism evidence="1 2">
    <name type="scientific">Cenococcum geophilum 1.58</name>
    <dbReference type="NCBI Taxonomy" id="794803"/>
    <lineage>
        <taxon>Eukaryota</taxon>
        <taxon>Fungi</taxon>
        <taxon>Dikarya</taxon>
        <taxon>Ascomycota</taxon>
        <taxon>Pezizomycotina</taxon>
        <taxon>Dothideomycetes</taxon>
        <taxon>Pleosporomycetidae</taxon>
        <taxon>Gloniales</taxon>
        <taxon>Gloniaceae</taxon>
        <taxon>Cenococcum</taxon>
    </lineage>
</organism>
<dbReference type="EMBL" id="KV748253">
    <property type="protein sequence ID" value="OCK87873.1"/>
    <property type="molecule type" value="Genomic_DNA"/>
</dbReference>
<name>A0ACC8ENT4_9PEZI</name>
<sequence>MQSNQVQTIDVPEPERTSRVPSAETVGAAVSLLQRDGIVVLKQVVDKDSVRAINEVLVENSETLASDSLTHFNQNRAARNISQAPPTTPELMFDTIWANPFTAAISAAMLGPRPRVHYANGNTALHSTERQTVHADLDHNHLRFPFALVANIYLTDTSATNGATEIWVGSHRDTSIADHVDSRDAPGGLSSIRPEVVEARRARVPPVQPMLQVGDLVLRDVRLWHAGMPNHTHTPRIMLAFLIFPWWYQAPMKLLLPIKVLPLVQKWTRETGLEFEVEWDRDDLPSEFFVTTASANRALVY</sequence>
<protein>
    <submittedName>
        <fullName evidence="1">Uncharacterized protein</fullName>
    </submittedName>
</protein>
<keyword evidence="2" id="KW-1185">Reference proteome</keyword>
<accession>A0ACC8ENT4</accession>
<proteinExistence type="predicted"/>
<dbReference type="Proteomes" id="UP000250078">
    <property type="component" value="Unassembled WGS sequence"/>
</dbReference>
<evidence type="ECO:0000313" key="2">
    <source>
        <dbReference type="Proteomes" id="UP000250078"/>
    </source>
</evidence>
<reference evidence="1 2" key="1">
    <citation type="journal article" date="2016" name="Nat. Commun.">
        <title>Ectomycorrhizal ecology is imprinted in the genome of the dominant symbiotic fungus Cenococcum geophilum.</title>
        <authorList>
            <consortium name="DOE Joint Genome Institute"/>
            <person name="Peter M."/>
            <person name="Kohler A."/>
            <person name="Ohm R.A."/>
            <person name="Kuo A."/>
            <person name="Krutzmann J."/>
            <person name="Morin E."/>
            <person name="Arend M."/>
            <person name="Barry K.W."/>
            <person name="Binder M."/>
            <person name="Choi C."/>
            <person name="Clum A."/>
            <person name="Copeland A."/>
            <person name="Grisel N."/>
            <person name="Haridas S."/>
            <person name="Kipfer T."/>
            <person name="LaButti K."/>
            <person name="Lindquist E."/>
            <person name="Lipzen A."/>
            <person name="Maire R."/>
            <person name="Meier B."/>
            <person name="Mihaltcheva S."/>
            <person name="Molinier V."/>
            <person name="Murat C."/>
            <person name="Poggeler S."/>
            <person name="Quandt C.A."/>
            <person name="Sperisen C."/>
            <person name="Tritt A."/>
            <person name="Tisserant E."/>
            <person name="Crous P.W."/>
            <person name="Henrissat B."/>
            <person name="Nehls U."/>
            <person name="Egli S."/>
            <person name="Spatafora J.W."/>
            <person name="Grigoriev I.V."/>
            <person name="Martin F.M."/>
        </authorList>
    </citation>
    <scope>NUCLEOTIDE SEQUENCE [LARGE SCALE GENOMIC DNA]</scope>
    <source>
        <strain evidence="1 2">1.58</strain>
    </source>
</reference>
<gene>
    <name evidence="1" type="ORF">K441DRAFT_690895</name>
</gene>
<evidence type="ECO:0000313" key="1">
    <source>
        <dbReference type="EMBL" id="OCK87873.1"/>
    </source>
</evidence>